<comment type="caution">
    <text evidence="1">The sequence shown here is derived from an EMBL/GenBank/DDBJ whole genome shotgun (WGS) entry which is preliminary data.</text>
</comment>
<dbReference type="Proteomes" id="UP001163846">
    <property type="component" value="Unassembled WGS sequence"/>
</dbReference>
<proteinExistence type="predicted"/>
<keyword evidence="2" id="KW-1185">Reference proteome</keyword>
<sequence>MEEYWRVFNIDKGNTKSQTTLEESFWHNNDDKTITLLTTPIIPSCYLFQTVVSRARKGKANSSANDLTATTLLLLPPELLFAIAEELEDYLDLIFFSVTCVAIWELTHPIRYRMIFDEVKQKSWAGCRVIFLGDHTETVPNEMFTDEEKAYYRKILPNDVDDDIDEPSDTDNVKLGRHLSCAPYDFASLILDTSPGARSNRWHRSNPRRSKALMNLRGDLLKPWLTFDLNDFMPSKAKGDNWLIRNYTKRQYVITLPSHFTQMLYSLIGHFASGSPRGGWLEHGDWAGNKIDIALASMHKQEYGDDSDWKDITDGIRKKLRSLCREEGYENRFQF</sequence>
<accession>A0AA38P3N2</accession>
<name>A0AA38P3N2_9AGAR</name>
<reference evidence="1" key="1">
    <citation type="submission" date="2022-08" db="EMBL/GenBank/DDBJ databases">
        <authorList>
            <consortium name="DOE Joint Genome Institute"/>
            <person name="Min B."/>
            <person name="Riley R."/>
            <person name="Sierra-Patev S."/>
            <person name="Naranjo-Ortiz M."/>
            <person name="Looney B."/>
            <person name="Konkel Z."/>
            <person name="Slot J.C."/>
            <person name="Sakamoto Y."/>
            <person name="Steenwyk J.L."/>
            <person name="Rokas A."/>
            <person name="Carro J."/>
            <person name="Camarero S."/>
            <person name="Ferreira P."/>
            <person name="Molpeceres G."/>
            <person name="Ruiz-Duenas F.J."/>
            <person name="Serrano A."/>
            <person name="Henrissat B."/>
            <person name="Drula E."/>
            <person name="Hughes K.W."/>
            <person name="Mata J.L."/>
            <person name="Ishikawa N.K."/>
            <person name="Vargas-Isla R."/>
            <person name="Ushijima S."/>
            <person name="Smith C.A."/>
            <person name="Ahrendt S."/>
            <person name="Andreopoulos W."/>
            <person name="He G."/>
            <person name="Labutti K."/>
            <person name="Lipzen A."/>
            <person name="Ng V."/>
            <person name="Sandor L."/>
            <person name="Barry K."/>
            <person name="Martinez A.T."/>
            <person name="Xiao Y."/>
            <person name="Gibbons J.G."/>
            <person name="Terashima K."/>
            <person name="Hibbett D.S."/>
            <person name="Grigoriev I.V."/>
        </authorList>
    </citation>
    <scope>NUCLEOTIDE SEQUENCE</scope>
    <source>
        <strain evidence="1">TFB9207</strain>
    </source>
</reference>
<dbReference type="EMBL" id="MU806387">
    <property type="protein sequence ID" value="KAJ3835699.1"/>
    <property type="molecule type" value="Genomic_DNA"/>
</dbReference>
<dbReference type="AlphaFoldDB" id="A0AA38P3N2"/>
<organism evidence="1 2">
    <name type="scientific">Lentinula raphanica</name>
    <dbReference type="NCBI Taxonomy" id="153919"/>
    <lineage>
        <taxon>Eukaryota</taxon>
        <taxon>Fungi</taxon>
        <taxon>Dikarya</taxon>
        <taxon>Basidiomycota</taxon>
        <taxon>Agaricomycotina</taxon>
        <taxon>Agaricomycetes</taxon>
        <taxon>Agaricomycetidae</taxon>
        <taxon>Agaricales</taxon>
        <taxon>Marasmiineae</taxon>
        <taxon>Omphalotaceae</taxon>
        <taxon>Lentinula</taxon>
    </lineage>
</organism>
<gene>
    <name evidence="1" type="ORF">F5878DRAFT_627242</name>
</gene>
<evidence type="ECO:0000313" key="2">
    <source>
        <dbReference type="Proteomes" id="UP001163846"/>
    </source>
</evidence>
<evidence type="ECO:0000313" key="1">
    <source>
        <dbReference type="EMBL" id="KAJ3835699.1"/>
    </source>
</evidence>
<protein>
    <submittedName>
        <fullName evidence="1">Uncharacterized protein</fullName>
    </submittedName>
</protein>